<reference evidence="1 2" key="1">
    <citation type="submission" date="2018-02" db="EMBL/GenBank/DDBJ databases">
        <title>Genome sequence of Desulfovibrio carbinolicus DSM 3852.</title>
        <authorList>
            <person name="Wilbanks E."/>
            <person name="Skennerton C.T."/>
            <person name="Orphan V.J."/>
        </authorList>
    </citation>
    <scope>NUCLEOTIDE SEQUENCE [LARGE SCALE GENOMIC DNA]</scope>
    <source>
        <strain evidence="1 2">DSM 3852</strain>
    </source>
</reference>
<keyword evidence="2" id="KW-1185">Reference proteome</keyword>
<organism evidence="1 2">
    <name type="scientific">Solidesulfovibrio carbinolicus</name>
    <dbReference type="NCBI Taxonomy" id="296842"/>
    <lineage>
        <taxon>Bacteria</taxon>
        <taxon>Pseudomonadati</taxon>
        <taxon>Thermodesulfobacteriota</taxon>
        <taxon>Desulfovibrionia</taxon>
        <taxon>Desulfovibrionales</taxon>
        <taxon>Desulfovibrionaceae</taxon>
        <taxon>Solidesulfovibrio</taxon>
    </lineage>
</organism>
<gene>
    <name evidence="1" type="ORF">C3Y92_05710</name>
</gene>
<name>A0A4P6HIV4_9BACT</name>
<sequence length="324" mass="35099">MLNLRGLFTREAIIAYLKSLPVLKTPVMDAIFTERPQHPLALLGADDIAVDAVPLPFIRRGGPSIAAVSEGGGIAMYEPLPVRVHKSTTAADLSTLQVLKGESLDTWARGKTDYLRRAVRRTTEALCARALSGKLRWPVALEKGGFDVFEVVYGAILSVTPDKTWNAADVKLKDVYTCLSDMEEAIQDGGFGGQVEIWAGKDAYNALFVIAENSKTTAQIRVEITSQGINVGGYLVKRRSEKHRDPESGTMVPAVPNGTVRMIALDAGHKLPYCAVDDLDANLQPLPLFVKPVKTDNPSGYQLIAESKPFPVVNTRGVCDAVVL</sequence>
<evidence type="ECO:0000313" key="1">
    <source>
        <dbReference type="EMBL" id="QAZ66765.1"/>
    </source>
</evidence>
<accession>A0A4P6HIV4</accession>
<dbReference type="AlphaFoldDB" id="A0A4P6HIV4"/>
<dbReference type="Proteomes" id="UP000293296">
    <property type="component" value="Chromosome"/>
</dbReference>
<proteinExistence type="predicted"/>
<dbReference type="Pfam" id="PF03864">
    <property type="entry name" value="Phage_cap_E"/>
    <property type="match status" value="1"/>
</dbReference>
<evidence type="ECO:0000313" key="2">
    <source>
        <dbReference type="Proteomes" id="UP000293296"/>
    </source>
</evidence>
<dbReference type="KEGG" id="dcb:C3Y92_05710"/>
<dbReference type="EMBL" id="CP026538">
    <property type="protein sequence ID" value="QAZ66765.1"/>
    <property type="molecule type" value="Genomic_DNA"/>
</dbReference>
<dbReference type="OrthoDB" id="9772707at2"/>
<evidence type="ECO:0008006" key="3">
    <source>
        <dbReference type="Google" id="ProtNLM"/>
    </source>
</evidence>
<dbReference type="InterPro" id="IPR005564">
    <property type="entry name" value="Major_capsid_GpE"/>
</dbReference>
<dbReference type="RefSeq" id="WP_129350486.1">
    <property type="nucleotide sequence ID" value="NZ_CP026538.1"/>
</dbReference>
<protein>
    <recommendedName>
        <fullName evidence="3">Major capsid protein E</fullName>
    </recommendedName>
</protein>